<dbReference type="PANTHER" id="PTHR47561">
    <property type="entry name" value="POLYSACCHARIDE DEACETYLASE FAMILY PROTEIN (AFU_ORTHOLOGUE AFUA_6G05030)"/>
    <property type="match status" value="1"/>
</dbReference>
<dbReference type="PANTHER" id="PTHR47561:SF2">
    <property type="entry name" value="HYPOTHETICAL POLYSACCHARIDE DEACETYLASE (EUROFUNG)"/>
    <property type="match status" value="1"/>
</dbReference>
<reference evidence="1" key="1">
    <citation type="submission" date="2016-11" db="EMBL/GenBank/DDBJ databases">
        <title>The genome sequence of Colletotrichum cuscutae.</title>
        <authorList>
            <person name="Baroncelli R."/>
        </authorList>
    </citation>
    <scope>NUCLEOTIDE SEQUENCE</scope>
    <source>
        <strain evidence="1">IMI 304802</strain>
    </source>
</reference>
<accession>A0AAI9XUD3</accession>
<dbReference type="InterPro" id="IPR011330">
    <property type="entry name" value="Glyco_hydro/deAcase_b/a-brl"/>
</dbReference>
<keyword evidence="2" id="KW-1185">Reference proteome</keyword>
<proteinExistence type="predicted"/>
<dbReference type="EMBL" id="MPDP01000274">
    <property type="protein sequence ID" value="KAK1460467.1"/>
    <property type="molecule type" value="Genomic_DNA"/>
</dbReference>
<dbReference type="AlphaFoldDB" id="A0AAI9XUD3"/>
<evidence type="ECO:0008006" key="3">
    <source>
        <dbReference type="Google" id="ProtNLM"/>
    </source>
</evidence>
<protein>
    <recommendedName>
        <fullName evidence="3">NodB homology domain-containing protein</fullName>
    </recommendedName>
</protein>
<evidence type="ECO:0000313" key="1">
    <source>
        <dbReference type="EMBL" id="KAK1460467.1"/>
    </source>
</evidence>
<dbReference type="SUPFAM" id="SSF88713">
    <property type="entry name" value="Glycoside hydrolase/deacetylase"/>
    <property type="match status" value="1"/>
</dbReference>
<name>A0AAI9XUD3_9PEZI</name>
<gene>
    <name evidence="1" type="ORF">CCUS01_08985</name>
</gene>
<comment type="caution">
    <text evidence="1">The sequence shown here is derived from an EMBL/GenBank/DDBJ whole genome shotgun (WGS) entry which is preliminary data.</text>
</comment>
<evidence type="ECO:0000313" key="2">
    <source>
        <dbReference type="Proteomes" id="UP001239213"/>
    </source>
</evidence>
<dbReference type="Gene3D" id="3.20.20.370">
    <property type="entry name" value="Glycoside hydrolase/deacetylase"/>
    <property type="match status" value="1"/>
</dbReference>
<sequence length="324" mass="36288">MEYVVEIGGVRVRIRPVDENPKTAVAFQDLVGQLQLTTALARIPRPIPEARRRVQVLVSVDFDAVSGWMGTGQHPNNCLADFSSGIFAGRVGVGRLLGLFNRIVVSDKIALHGYCHEDCTKLDTKQEEVVLDKCIALAESLTGKRPVGFRAPLYRIRHETISLLEKRGFLYDTSLSGHDSRLYPLDRGFSLTPVDYSKPAHTWMQPSVQPQSTGIIEIPANWYVEDMTPLQFWPNVENSHGFVSVQTIEKMWKDRFTWLWSHGADGNGPGDFVFPSVLHPDTSGMAHIAGAIEDVLFWLKSWGSQVEFVTYETAARSYVEQKGN</sequence>
<dbReference type="GO" id="GO:0005975">
    <property type="term" value="P:carbohydrate metabolic process"/>
    <property type="evidence" value="ECO:0007669"/>
    <property type="project" value="InterPro"/>
</dbReference>
<organism evidence="1 2">
    <name type="scientific">Colletotrichum cuscutae</name>
    <dbReference type="NCBI Taxonomy" id="1209917"/>
    <lineage>
        <taxon>Eukaryota</taxon>
        <taxon>Fungi</taxon>
        <taxon>Dikarya</taxon>
        <taxon>Ascomycota</taxon>
        <taxon>Pezizomycotina</taxon>
        <taxon>Sordariomycetes</taxon>
        <taxon>Hypocreomycetidae</taxon>
        <taxon>Glomerellales</taxon>
        <taxon>Glomerellaceae</taxon>
        <taxon>Colletotrichum</taxon>
        <taxon>Colletotrichum acutatum species complex</taxon>
    </lineage>
</organism>
<dbReference type="Proteomes" id="UP001239213">
    <property type="component" value="Unassembled WGS sequence"/>
</dbReference>